<keyword evidence="2 6" id="KW-0489">Methyltransferase</keyword>
<evidence type="ECO:0000313" key="7">
    <source>
        <dbReference type="Proteomes" id="UP000078287"/>
    </source>
</evidence>
<accession>A0A178M457</accession>
<evidence type="ECO:0000256" key="1">
    <source>
        <dbReference type="ARBA" id="ARBA00007228"/>
    </source>
</evidence>
<dbReference type="CDD" id="cd18093">
    <property type="entry name" value="SpoU-like_TrmJ"/>
    <property type="match status" value="1"/>
</dbReference>
<evidence type="ECO:0000256" key="3">
    <source>
        <dbReference type="ARBA" id="ARBA00022679"/>
    </source>
</evidence>
<dbReference type="InterPro" id="IPR001537">
    <property type="entry name" value="SpoU_MeTrfase"/>
</dbReference>
<dbReference type="RefSeq" id="WP_066790356.1">
    <property type="nucleotide sequence ID" value="NZ_LWQS01000082.1"/>
</dbReference>
<evidence type="ECO:0000259" key="5">
    <source>
        <dbReference type="Pfam" id="PF00588"/>
    </source>
</evidence>
<proteinExistence type="inferred from homology"/>
<comment type="caution">
    <text evidence="6">The sequence shown here is derived from an EMBL/GenBank/DDBJ whole genome shotgun (WGS) entry which is preliminary data.</text>
</comment>
<keyword evidence="4" id="KW-0949">S-adenosyl-L-methionine</keyword>
<organism evidence="6 7">
    <name type="scientific">Chloroflexus islandicus</name>
    <dbReference type="NCBI Taxonomy" id="1707952"/>
    <lineage>
        <taxon>Bacteria</taxon>
        <taxon>Bacillati</taxon>
        <taxon>Chloroflexota</taxon>
        <taxon>Chloroflexia</taxon>
        <taxon>Chloroflexales</taxon>
        <taxon>Chloroflexineae</taxon>
        <taxon>Chloroflexaceae</taxon>
        <taxon>Chloroflexus</taxon>
    </lineage>
</organism>
<dbReference type="InterPro" id="IPR029026">
    <property type="entry name" value="tRNA_m1G_MTases_N"/>
</dbReference>
<protein>
    <submittedName>
        <fullName evidence="6">rRNA methyltransferase</fullName>
    </submittedName>
</protein>
<dbReference type="Gene3D" id="3.40.1280.10">
    <property type="match status" value="1"/>
</dbReference>
<dbReference type="GO" id="GO:0002128">
    <property type="term" value="P:tRNA nucleoside ribose methylation"/>
    <property type="evidence" value="ECO:0007669"/>
    <property type="project" value="TreeGrafter"/>
</dbReference>
<dbReference type="PANTHER" id="PTHR42786">
    <property type="entry name" value="TRNA/RRNA METHYLTRANSFERASE"/>
    <property type="match status" value="1"/>
</dbReference>
<evidence type="ECO:0000313" key="6">
    <source>
        <dbReference type="EMBL" id="OAN42853.1"/>
    </source>
</evidence>
<dbReference type="Gene3D" id="1.10.8.590">
    <property type="match status" value="1"/>
</dbReference>
<name>A0A178M457_9CHLR</name>
<dbReference type="PIRSF" id="PIRSF004808">
    <property type="entry name" value="LasT"/>
    <property type="match status" value="1"/>
</dbReference>
<dbReference type="GO" id="GO:0008173">
    <property type="term" value="F:RNA methyltransferase activity"/>
    <property type="evidence" value="ECO:0007669"/>
    <property type="project" value="InterPro"/>
</dbReference>
<gene>
    <name evidence="6" type="ORF">A6A03_03815</name>
</gene>
<dbReference type="AlphaFoldDB" id="A0A178M457"/>
<dbReference type="PANTHER" id="PTHR42786:SF2">
    <property type="entry name" value="TRNA (CYTIDINE_URIDINE-2'-O-)-METHYLTRANSFERASE TRMJ"/>
    <property type="match status" value="1"/>
</dbReference>
<dbReference type="STRING" id="1707952.A6A03_03815"/>
<evidence type="ECO:0000256" key="4">
    <source>
        <dbReference type="ARBA" id="ARBA00022691"/>
    </source>
</evidence>
<keyword evidence="7" id="KW-1185">Reference proteome</keyword>
<dbReference type="SUPFAM" id="SSF75217">
    <property type="entry name" value="alpha/beta knot"/>
    <property type="match status" value="1"/>
</dbReference>
<dbReference type="GO" id="GO:0003723">
    <property type="term" value="F:RNA binding"/>
    <property type="evidence" value="ECO:0007669"/>
    <property type="project" value="InterPro"/>
</dbReference>
<dbReference type="OrthoDB" id="9806346at2"/>
<reference evidence="6 7" key="1">
    <citation type="submission" date="2016-04" db="EMBL/GenBank/DDBJ databases">
        <title>Chloroflexus islandicus sp. nov., a thermophilic filamentous anoxygenic phototrophic bacterium from geyser Strokkur (Iceland).</title>
        <authorList>
            <person name="Gaisin V.A."/>
            <person name="Kalashnikov A.M."/>
            <person name="Sukhacheva M.V."/>
            <person name="Grouzdev D.S."/>
            <person name="Ivanov T.M."/>
            <person name="Kuznetsov B."/>
            <person name="Gorlenko V.M."/>
        </authorList>
    </citation>
    <scope>NUCLEOTIDE SEQUENCE [LARGE SCALE GENOMIC DNA]</scope>
    <source>
        <strain evidence="7">isl-2</strain>
    </source>
</reference>
<dbReference type="GO" id="GO:0005829">
    <property type="term" value="C:cytosol"/>
    <property type="evidence" value="ECO:0007669"/>
    <property type="project" value="TreeGrafter"/>
</dbReference>
<evidence type="ECO:0000256" key="2">
    <source>
        <dbReference type="ARBA" id="ARBA00022603"/>
    </source>
</evidence>
<dbReference type="EMBL" id="LWQS01000082">
    <property type="protein sequence ID" value="OAN42853.1"/>
    <property type="molecule type" value="Genomic_DNA"/>
</dbReference>
<dbReference type="Pfam" id="PF00588">
    <property type="entry name" value="SpoU_methylase"/>
    <property type="match status" value="1"/>
</dbReference>
<sequence length="240" mass="26245">MNEIVVILHRPQDPRNIGAVVRAMLNTGFRHLRLVEPAPFDHTAIAAVAHRPEPVLDQLTIYPDLASALADIRHLVGLSDRPHPGLPWRNDVRQWAAETRQRAASAGPVGLLFGAEGNGLSRAELNCCHEIVSLPVNPAYPTLNLAQAVLLTLYELQQVTPPSVPPPPPAEPPATQAELDQLAAMFDQLITATAFVKSGEGRSLRQRLRAIITRAALSRRDAAIVTALLREAVRRITREQ</sequence>
<dbReference type="Proteomes" id="UP000078287">
    <property type="component" value="Unassembled WGS sequence"/>
</dbReference>
<dbReference type="InterPro" id="IPR029028">
    <property type="entry name" value="Alpha/beta_knot_MTases"/>
</dbReference>
<comment type="similarity">
    <text evidence="1">Belongs to the class IV-like SAM-binding methyltransferase superfamily. RNA methyltransferase TrmH family.</text>
</comment>
<dbReference type="InterPro" id="IPR004384">
    <property type="entry name" value="RNA_MeTrfase_TrmJ/LasT"/>
</dbReference>
<keyword evidence="3 6" id="KW-0808">Transferase</keyword>
<feature type="domain" description="tRNA/rRNA methyltransferase SpoU type" evidence="5">
    <location>
        <begin position="4"/>
        <end position="154"/>
    </location>
</feature>